<dbReference type="Proteomes" id="UP000294508">
    <property type="component" value="Unassembled WGS sequence"/>
</dbReference>
<comment type="caution">
    <text evidence="2">The sequence shown here is derived from an EMBL/GenBank/DDBJ whole genome shotgun (WGS) entry which is preliminary data.</text>
</comment>
<evidence type="ECO:0000313" key="2">
    <source>
        <dbReference type="EMBL" id="TCO32748.1"/>
    </source>
</evidence>
<protein>
    <submittedName>
        <fullName evidence="2">Uncharacterized protein</fullName>
    </submittedName>
</protein>
<sequence>MRFRARTARFLFAGLLLVGAGAVVGAPTAAAGSNESVVTERGSVAWYHDGDKVVVCDAKADGLSIEANYRLAGGTTPGRVLHVAGAGNCDSKIWDKTEGQNIQIRMCYRDGFVITKCSNWQAAEA</sequence>
<feature type="chain" id="PRO_5038925872" evidence="1">
    <location>
        <begin position="26"/>
        <end position="125"/>
    </location>
</feature>
<feature type="signal peptide" evidence="1">
    <location>
        <begin position="1"/>
        <end position="25"/>
    </location>
</feature>
<evidence type="ECO:0000313" key="3">
    <source>
        <dbReference type="Proteomes" id="UP000294508"/>
    </source>
</evidence>
<organism evidence="2 3">
    <name type="scientific">Kribbella steppae</name>
    <dbReference type="NCBI Taxonomy" id="2512223"/>
    <lineage>
        <taxon>Bacteria</taxon>
        <taxon>Bacillati</taxon>
        <taxon>Actinomycetota</taxon>
        <taxon>Actinomycetes</taxon>
        <taxon>Propionibacteriales</taxon>
        <taxon>Kribbellaceae</taxon>
        <taxon>Kribbella</taxon>
    </lineage>
</organism>
<evidence type="ECO:0000256" key="1">
    <source>
        <dbReference type="SAM" id="SignalP"/>
    </source>
</evidence>
<proteinExistence type="predicted"/>
<reference evidence="2 3" key="1">
    <citation type="journal article" date="2015" name="Stand. Genomic Sci.">
        <title>Genomic Encyclopedia of Bacterial and Archaeal Type Strains, Phase III: the genomes of soil and plant-associated and newly described type strains.</title>
        <authorList>
            <person name="Whitman W.B."/>
            <person name="Woyke T."/>
            <person name="Klenk H.P."/>
            <person name="Zhou Y."/>
            <person name="Lilburn T.G."/>
            <person name="Beck B.J."/>
            <person name="De Vos P."/>
            <person name="Vandamme P."/>
            <person name="Eisen J.A."/>
            <person name="Garrity G."/>
            <person name="Hugenholtz P."/>
            <person name="Kyrpides N.C."/>
        </authorList>
    </citation>
    <scope>NUCLEOTIDE SEQUENCE [LARGE SCALE GENOMIC DNA]</scope>
    <source>
        <strain evidence="2 3">VKM Ac-2572</strain>
    </source>
</reference>
<keyword evidence="3" id="KW-1185">Reference proteome</keyword>
<gene>
    <name evidence="2" type="ORF">EV652_104354</name>
</gene>
<dbReference type="AlphaFoldDB" id="A0A4R2HQK1"/>
<accession>A0A4R2HQK1</accession>
<name>A0A4R2HQK1_9ACTN</name>
<keyword evidence="1" id="KW-0732">Signal</keyword>
<dbReference type="OrthoDB" id="5195573at2"/>
<dbReference type="EMBL" id="SLWN01000004">
    <property type="protein sequence ID" value="TCO32748.1"/>
    <property type="molecule type" value="Genomic_DNA"/>
</dbReference>
<dbReference type="RefSeq" id="WP_132209503.1">
    <property type="nucleotide sequence ID" value="NZ_SLWN01000004.1"/>
</dbReference>